<dbReference type="SUPFAM" id="SSF75304">
    <property type="entry name" value="Amidase signature (AS) enzymes"/>
    <property type="match status" value="1"/>
</dbReference>
<evidence type="ECO:0000313" key="3">
    <source>
        <dbReference type="Proteomes" id="UP000799770"/>
    </source>
</evidence>
<dbReference type="Proteomes" id="UP000799770">
    <property type="component" value="Unassembled WGS sequence"/>
</dbReference>
<dbReference type="EMBL" id="ML977395">
    <property type="protein sequence ID" value="KAF2105230.1"/>
    <property type="molecule type" value="Genomic_DNA"/>
</dbReference>
<proteinExistence type="predicted"/>
<name>A0A6A5YEA3_9PLEO</name>
<dbReference type="InterPro" id="IPR023631">
    <property type="entry name" value="Amidase_dom"/>
</dbReference>
<organism evidence="2 3">
    <name type="scientific">Lophiotrema nucula</name>
    <dbReference type="NCBI Taxonomy" id="690887"/>
    <lineage>
        <taxon>Eukaryota</taxon>
        <taxon>Fungi</taxon>
        <taxon>Dikarya</taxon>
        <taxon>Ascomycota</taxon>
        <taxon>Pezizomycotina</taxon>
        <taxon>Dothideomycetes</taxon>
        <taxon>Pleosporomycetidae</taxon>
        <taxon>Pleosporales</taxon>
        <taxon>Lophiotremataceae</taxon>
        <taxon>Lophiotrema</taxon>
    </lineage>
</organism>
<feature type="domain" description="Amidase" evidence="1">
    <location>
        <begin position="484"/>
        <end position="614"/>
    </location>
</feature>
<dbReference type="PANTHER" id="PTHR42678:SF34">
    <property type="entry name" value="OS04G0183300 PROTEIN"/>
    <property type="match status" value="1"/>
</dbReference>
<dbReference type="InterPro" id="IPR036928">
    <property type="entry name" value="AS_sf"/>
</dbReference>
<keyword evidence="3" id="KW-1185">Reference proteome</keyword>
<protein>
    <submittedName>
        <fullName evidence="2">Amidase signature domain-containing protein</fullName>
    </submittedName>
</protein>
<sequence length="776" mass="86764">MMASQSRIIKYNLGERLDGFRNTHALNPLDDDNQKVDNKGSIILAPYAKLRLILSKELKNTLMDLICALLPGSQYLPSKKGSMNLLSDLSRLILVLDSDIIDTARVKPLLDAVLNKQPDEVIWDAVYDAMTASASPPGTLSSFPRTPWPHKTSSFANSTQHRKYVDVPNEMQSISTSASLLCCSPFLRLPPEIRCRIYRILLRPERVLRMIPPPQDEYYPCPNNLYPSILENGFVAHRINKNNPNAALIRRACYHIGMEERETGEDEARELAEFLGFQRELRLIVLKFGFDLIDDPNIYDLVRDAIQGHRHLMEIAILNPLVFSEKGWRHSWRLVRIVKEQALLLEWLEKELACLSQIDRHDQRGANLNAMISIVPKRLLIERSTQLDREQSAGRVRSPFHGVPILVKVCDVTTQCGRRVDFAQDAIAARSSLELTTTLGSLALKNSLVPKSATVVSKLEEMGAIVLGKTNLNDPCGLLTGSVVGVLAGYAPLALGTESISAIVMPGSRAGLYAFKPTLNAVNMDGVSKSSVELDVIGGLARSTADLALLSETALTEEKRKLLPLEGYRKFLTKTFDSLRIGVLSPTKWSLHPNIVRLDEQILKEMYEGQNPIDVVMYTDRVKRTKAKKHLKAGYLIKFNIDHKKEGLPESYLDQNQLLKALRNPLLKETYEAVKELMKTVFKENGIDKLFREQNLNILAFPMDSLMVFVSAASGYPIATMPAGVILTDGRLYRIGIMAQTGAEDLMFQFMSAFEAHFPPRVLPSRVHDDGSSAAL</sequence>
<dbReference type="Gene3D" id="3.90.1300.10">
    <property type="entry name" value="Amidase signature (AS) domain"/>
    <property type="match status" value="1"/>
</dbReference>
<evidence type="ECO:0000313" key="2">
    <source>
        <dbReference type="EMBL" id="KAF2105230.1"/>
    </source>
</evidence>
<evidence type="ECO:0000259" key="1">
    <source>
        <dbReference type="Pfam" id="PF01425"/>
    </source>
</evidence>
<dbReference type="OrthoDB" id="5412283at2759"/>
<dbReference type="Pfam" id="PF01425">
    <property type="entry name" value="Amidase"/>
    <property type="match status" value="1"/>
</dbReference>
<gene>
    <name evidence="2" type="ORF">BDV96DRAFT_608420</name>
</gene>
<accession>A0A6A5YEA3</accession>
<dbReference type="AlphaFoldDB" id="A0A6A5YEA3"/>
<dbReference type="PANTHER" id="PTHR42678">
    <property type="entry name" value="AMIDASE"/>
    <property type="match status" value="1"/>
</dbReference>
<reference evidence="2" key="1">
    <citation type="journal article" date="2020" name="Stud. Mycol.">
        <title>101 Dothideomycetes genomes: a test case for predicting lifestyles and emergence of pathogens.</title>
        <authorList>
            <person name="Haridas S."/>
            <person name="Albert R."/>
            <person name="Binder M."/>
            <person name="Bloem J."/>
            <person name="Labutti K."/>
            <person name="Salamov A."/>
            <person name="Andreopoulos B."/>
            <person name="Baker S."/>
            <person name="Barry K."/>
            <person name="Bills G."/>
            <person name="Bluhm B."/>
            <person name="Cannon C."/>
            <person name="Castanera R."/>
            <person name="Culley D."/>
            <person name="Daum C."/>
            <person name="Ezra D."/>
            <person name="Gonzalez J."/>
            <person name="Henrissat B."/>
            <person name="Kuo A."/>
            <person name="Liang C."/>
            <person name="Lipzen A."/>
            <person name="Lutzoni F."/>
            <person name="Magnuson J."/>
            <person name="Mondo S."/>
            <person name="Nolan M."/>
            <person name="Ohm R."/>
            <person name="Pangilinan J."/>
            <person name="Park H.-J."/>
            <person name="Ramirez L."/>
            <person name="Alfaro M."/>
            <person name="Sun H."/>
            <person name="Tritt A."/>
            <person name="Yoshinaga Y."/>
            <person name="Zwiers L.-H."/>
            <person name="Turgeon B."/>
            <person name="Goodwin S."/>
            <person name="Spatafora J."/>
            <person name="Crous P."/>
            <person name="Grigoriev I."/>
        </authorList>
    </citation>
    <scope>NUCLEOTIDE SEQUENCE</scope>
    <source>
        <strain evidence="2">CBS 627.86</strain>
    </source>
</reference>